<accession>A0A4Z2HSW6</accession>
<dbReference type="AlphaFoldDB" id="A0A4Z2HSW6"/>
<keyword evidence="3" id="KW-1185">Reference proteome</keyword>
<evidence type="ECO:0000256" key="1">
    <source>
        <dbReference type="SAM" id="MobiDB-lite"/>
    </source>
</evidence>
<feature type="compositionally biased region" description="Low complexity" evidence="1">
    <location>
        <begin position="32"/>
        <end position="44"/>
    </location>
</feature>
<protein>
    <submittedName>
        <fullName evidence="2">Uncharacterized protein</fullName>
    </submittedName>
</protein>
<organism evidence="2 3">
    <name type="scientific">Liparis tanakae</name>
    <name type="common">Tanaka's snailfish</name>
    <dbReference type="NCBI Taxonomy" id="230148"/>
    <lineage>
        <taxon>Eukaryota</taxon>
        <taxon>Metazoa</taxon>
        <taxon>Chordata</taxon>
        <taxon>Craniata</taxon>
        <taxon>Vertebrata</taxon>
        <taxon>Euteleostomi</taxon>
        <taxon>Actinopterygii</taxon>
        <taxon>Neopterygii</taxon>
        <taxon>Teleostei</taxon>
        <taxon>Neoteleostei</taxon>
        <taxon>Acanthomorphata</taxon>
        <taxon>Eupercaria</taxon>
        <taxon>Perciformes</taxon>
        <taxon>Cottioidei</taxon>
        <taxon>Cottales</taxon>
        <taxon>Liparidae</taxon>
        <taxon>Liparis</taxon>
    </lineage>
</organism>
<evidence type="ECO:0000313" key="2">
    <source>
        <dbReference type="EMBL" id="TNN68889.1"/>
    </source>
</evidence>
<dbReference type="Proteomes" id="UP000314294">
    <property type="component" value="Unassembled WGS sequence"/>
</dbReference>
<sequence>MSSIELHGRVQALHLTQELHALHRLQERERGSTGTETTSESQTGLFRRERDNHEPSTDGKDGPRFLGKQVKFRFPSESGNAQASSGDDALASDTAGCPRHGSRSSLCVYRPATTRKRTRVWLGRCGSEEALSLGLDERGGGGGEEGDMEGTIVRRPRHHGKPQHGGARLCKACVMVGIC</sequence>
<reference evidence="2 3" key="1">
    <citation type="submission" date="2019-03" db="EMBL/GenBank/DDBJ databases">
        <title>First draft genome of Liparis tanakae, snailfish: a comprehensive survey of snailfish specific genes.</title>
        <authorList>
            <person name="Kim W."/>
            <person name="Song I."/>
            <person name="Jeong J.-H."/>
            <person name="Kim D."/>
            <person name="Kim S."/>
            <person name="Ryu S."/>
            <person name="Song J.Y."/>
            <person name="Lee S.K."/>
        </authorList>
    </citation>
    <scope>NUCLEOTIDE SEQUENCE [LARGE SCALE GENOMIC DNA]</scope>
    <source>
        <tissue evidence="2">Muscle</tissue>
    </source>
</reference>
<dbReference type="EMBL" id="SRLO01000183">
    <property type="protein sequence ID" value="TNN68889.1"/>
    <property type="molecule type" value="Genomic_DNA"/>
</dbReference>
<name>A0A4Z2HSW6_9TELE</name>
<comment type="caution">
    <text evidence="2">The sequence shown here is derived from an EMBL/GenBank/DDBJ whole genome shotgun (WGS) entry which is preliminary data.</text>
</comment>
<gene>
    <name evidence="2" type="ORF">EYF80_020924</name>
</gene>
<feature type="compositionally biased region" description="Basic and acidic residues" evidence="1">
    <location>
        <begin position="46"/>
        <end position="63"/>
    </location>
</feature>
<proteinExistence type="predicted"/>
<feature type="region of interest" description="Disordered" evidence="1">
    <location>
        <begin position="24"/>
        <end position="103"/>
    </location>
</feature>
<evidence type="ECO:0000313" key="3">
    <source>
        <dbReference type="Proteomes" id="UP000314294"/>
    </source>
</evidence>